<proteinExistence type="predicted"/>
<sequence length="101" mass="11381">MAPLMPYFDPTNLSPLTLATIVKRFKLIPDEQLNDYLAEHIVNIYDDGNHNRGNANRGRGFIRDGIHFHGIEGGHPGNYIRGGIGGNPQYARRSRPRNELN</sequence>
<feature type="region of interest" description="Disordered" evidence="1">
    <location>
        <begin position="77"/>
        <end position="101"/>
    </location>
</feature>
<feature type="compositionally biased region" description="Gly residues" evidence="1">
    <location>
        <begin position="77"/>
        <end position="86"/>
    </location>
</feature>
<organism evidence="2 3">
    <name type="scientific">Panagrolaimus superbus</name>
    <dbReference type="NCBI Taxonomy" id="310955"/>
    <lineage>
        <taxon>Eukaryota</taxon>
        <taxon>Metazoa</taxon>
        <taxon>Ecdysozoa</taxon>
        <taxon>Nematoda</taxon>
        <taxon>Chromadorea</taxon>
        <taxon>Rhabditida</taxon>
        <taxon>Tylenchina</taxon>
        <taxon>Panagrolaimomorpha</taxon>
        <taxon>Panagrolaimoidea</taxon>
        <taxon>Panagrolaimidae</taxon>
        <taxon>Panagrolaimus</taxon>
    </lineage>
</organism>
<name>A0A914ZAS7_9BILA</name>
<evidence type="ECO:0000313" key="3">
    <source>
        <dbReference type="WBParaSite" id="PSU_v2.g7356.t1"/>
    </source>
</evidence>
<keyword evidence="2" id="KW-1185">Reference proteome</keyword>
<protein>
    <submittedName>
        <fullName evidence="3">Uncharacterized protein</fullName>
    </submittedName>
</protein>
<dbReference type="Proteomes" id="UP000887577">
    <property type="component" value="Unplaced"/>
</dbReference>
<reference evidence="3" key="1">
    <citation type="submission" date="2022-11" db="UniProtKB">
        <authorList>
            <consortium name="WormBaseParasite"/>
        </authorList>
    </citation>
    <scope>IDENTIFICATION</scope>
</reference>
<dbReference type="AlphaFoldDB" id="A0A914ZAS7"/>
<evidence type="ECO:0000256" key="1">
    <source>
        <dbReference type="SAM" id="MobiDB-lite"/>
    </source>
</evidence>
<accession>A0A914ZAS7</accession>
<dbReference type="WBParaSite" id="PSU_v2.g7356.t1">
    <property type="protein sequence ID" value="PSU_v2.g7356.t1"/>
    <property type="gene ID" value="PSU_v2.g7356"/>
</dbReference>
<evidence type="ECO:0000313" key="2">
    <source>
        <dbReference type="Proteomes" id="UP000887577"/>
    </source>
</evidence>